<gene>
    <name evidence="2" type="ORF">ACFPQ6_07195</name>
</gene>
<evidence type="ECO:0000313" key="2">
    <source>
        <dbReference type="EMBL" id="MFC5848094.1"/>
    </source>
</evidence>
<dbReference type="Proteomes" id="UP001595979">
    <property type="component" value="Unassembled WGS sequence"/>
</dbReference>
<evidence type="ECO:0008006" key="4">
    <source>
        <dbReference type="Google" id="ProtNLM"/>
    </source>
</evidence>
<feature type="signal peptide" evidence="1">
    <location>
        <begin position="1"/>
        <end position="18"/>
    </location>
</feature>
<evidence type="ECO:0000313" key="3">
    <source>
        <dbReference type="Proteomes" id="UP001595979"/>
    </source>
</evidence>
<protein>
    <recommendedName>
        <fullName evidence="4">Lipoprotein</fullName>
    </recommendedName>
</protein>
<comment type="caution">
    <text evidence="2">The sequence shown here is derived from an EMBL/GenBank/DDBJ whole genome shotgun (WGS) entry which is preliminary data.</text>
</comment>
<name>A0ABW1DJW0_9DEIO</name>
<organism evidence="2 3">
    <name type="scientific">Deinococcus petrolearius</name>
    <dbReference type="NCBI Taxonomy" id="1751295"/>
    <lineage>
        <taxon>Bacteria</taxon>
        <taxon>Thermotogati</taxon>
        <taxon>Deinococcota</taxon>
        <taxon>Deinococci</taxon>
        <taxon>Deinococcales</taxon>
        <taxon>Deinococcaceae</taxon>
        <taxon>Deinococcus</taxon>
    </lineage>
</organism>
<dbReference type="EMBL" id="JBHSOH010000006">
    <property type="protein sequence ID" value="MFC5848094.1"/>
    <property type="molecule type" value="Genomic_DNA"/>
</dbReference>
<keyword evidence="3" id="KW-1185">Reference proteome</keyword>
<feature type="chain" id="PRO_5045732006" description="Lipoprotein" evidence="1">
    <location>
        <begin position="19"/>
        <end position="128"/>
    </location>
</feature>
<reference evidence="3" key="1">
    <citation type="journal article" date="2019" name="Int. J. Syst. Evol. Microbiol.">
        <title>The Global Catalogue of Microorganisms (GCM) 10K type strain sequencing project: providing services to taxonomists for standard genome sequencing and annotation.</title>
        <authorList>
            <consortium name="The Broad Institute Genomics Platform"/>
            <consortium name="The Broad Institute Genome Sequencing Center for Infectious Disease"/>
            <person name="Wu L."/>
            <person name="Ma J."/>
        </authorList>
    </citation>
    <scope>NUCLEOTIDE SEQUENCE [LARGE SCALE GENOMIC DNA]</scope>
    <source>
        <strain evidence="3">CGMCC 1.15053</strain>
    </source>
</reference>
<dbReference type="RefSeq" id="WP_380047812.1">
    <property type="nucleotide sequence ID" value="NZ_JBHSOH010000006.1"/>
</dbReference>
<keyword evidence="1" id="KW-0732">Signal</keyword>
<accession>A0ABW1DJW0</accession>
<proteinExistence type="predicted"/>
<sequence>MKTAARALILLLALPLSACGTLGSPVTTTLGVTGVRLPETVAPTAPLEIAIDLVHANCEYSGERVILSSRTQNTLTLKTEVTRTTPGAVCPAVVTYGTLTYTDPGTPARVGPFEVIVDGKSWGKVSVR</sequence>
<evidence type="ECO:0000256" key="1">
    <source>
        <dbReference type="SAM" id="SignalP"/>
    </source>
</evidence>